<proteinExistence type="predicted"/>
<dbReference type="Proteomes" id="UP000317209">
    <property type="component" value="Unassembled WGS sequence"/>
</dbReference>
<comment type="caution">
    <text evidence="1">The sequence shown here is derived from an EMBL/GenBank/DDBJ whole genome shotgun (WGS) entry which is preliminary data.</text>
</comment>
<dbReference type="InterPro" id="IPR021555">
    <property type="entry name" value="DUF3000"/>
</dbReference>
<dbReference type="RefSeq" id="WP_141871929.1">
    <property type="nucleotide sequence ID" value="NZ_VFOX01000001.1"/>
</dbReference>
<reference evidence="1 2" key="1">
    <citation type="submission" date="2019-06" db="EMBL/GenBank/DDBJ databases">
        <title>Sequencing the genomes of 1000 actinobacteria strains.</title>
        <authorList>
            <person name="Klenk H.-P."/>
        </authorList>
    </citation>
    <scope>NUCLEOTIDE SEQUENCE [LARGE SCALE GENOMIC DNA]</scope>
    <source>
        <strain evidence="1 2">DSM 20169</strain>
    </source>
</reference>
<dbReference type="OrthoDB" id="3210980at2"/>
<dbReference type="EMBL" id="VFOX01000001">
    <property type="protein sequence ID" value="TQL86033.1"/>
    <property type="molecule type" value="Genomic_DNA"/>
</dbReference>
<dbReference type="AlphaFoldDB" id="A0A543BMJ5"/>
<gene>
    <name evidence="1" type="ORF">FB560_1671</name>
</gene>
<evidence type="ECO:0000313" key="1">
    <source>
        <dbReference type="EMBL" id="TQL86033.1"/>
    </source>
</evidence>
<dbReference type="Pfam" id="PF11452">
    <property type="entry name" value="DUF3000"/>
    <property type="match status" value="1"/>
</dbReference>
<accession>A0A543BMJ5</accession>
<protein>
    <submittedName>
        <fullName evidence="1">DUF3000 family protein</fullName>
    </submittedName>
</protein>
<name>A0A543BMJ5_9MICO</name>
<keyword evidence="2" id="KW-1185">Reference proteome</keyword>
<evidence type="ECO:0000313" key="2">
    <source>
        <dbReference type="Proteomes" id="UP000317209"/>
    </source>
</evidence>
<organism evidence="1 2">
    <name type="scientific">Microbacterium saperdae</name>
    <dbReference type="NCBI Taxonomy" id="69368"/>
    <lineage>
        <taxon>Bacteria</taxon>
        <taxon>Bacillati</taxon>
        <taxon>Actinomycetota</taxon>
        <taxon>Actinomycetes</taxon>
        <taxon>Micrococcales</taxon>
        <taxon>Microbacteriaceae</taxon>
        <taxon>Microbacterium</taxon>
    </lineage>
</organism>
<sequence length="193" mass="20428">MTAHPEAGSLFDNAIAELRETAFRDDIVVREIGTPQGLAPFAIALAADVRPEDDGESVYGTGRFVLLHDPDAPDAWGGAWRIIIFAQAPLETEIGTDPLLADVTWSWLVDALDSRDAVYHAASGTSTKTLSKGFGGLAVEGDGAQIELRASWTPEGPFRPHVEAWAELVGMLAGLPPGSEGIAVLGARKAVRD</sequence>